<evidence type="ECO:0000313" key="9">
    <source>
        <dbReference type="Proteomes" id="UP000015105"/>
    </source>
</evidence>
<reference evidence="9" key="1">
    <citation type="journal article" date="2014" name="Science">
        <title>Ancient hybridizations among the ancestral genomes of bread wheat.</title>
        <authorList>
            <consortium name="International Wheat Genome Sequencing Consortium,"/>
            <person name="Marcussen T."/>
            <person name="Sandve S.R."/>
            <person name="Heier L."/>
            <person name="Spannagl M."/>
            <person name="Pfeifer M."/>
            <person name="Jakobsen K.S."/>
            <person name="Wulff B.B."/>
            <person name="Steuernagel B."/>
            <person name="Mayer K.F."/>
            <person name="Olsen O.A."/>
        </authorList>
    </citation>
    <scope>NUCLEOTIDE SEQUENCE [LARGE SCALE GENOMIC DNA]</scope>
    <source>
        <strain evidence="9">cv. AL8/78</strain>
    </source>
</reference>
<feature type="compositionally biased region" description="Basic and acidic residues" evidence="6">
    <location>
        <begin position="159"/>
        <end position="180"/>
    </location>
</feature>
<dbReference type="PROSITE" id="PS50846">
    <property type="entry name" value="HMA_2"/>
    <property type="match status" value="1"/>
</dbReference>
<keyword evidence="9" id="KW-1185">Reference proteome</keyword>
<sequence length="211" mass="22858">AGYPPASPPLSRSAIFAATLVFERNPSARDFLRRELGHVRAGPALAAYKNPPALCLPNQTALSSLPIAGSLSSHPPTFVSAGQVGSMAEKKVVLKLDVHDDRQKQKAMQVVSTLQGIDHIAVDMKDQKMTVIGTVDPVVLVERLRSKFPMAQMISVGPAKEEKKDGAKKEGEKKEGEKKAQVVYPPPFWYPPPPYHHACSADEDPNSCIIS</sequence>
<comment type="similarity">
    <text evidence="5">Belongs to the HIPP family.</text>
</comment>
<reference evidence="9" key="2">
    <citation type="journal article" date="2017" name="Nat. Plants">
        <title>The Aegilops tauschii genome reveals multiple impacts of transposons.</title>
        <authorList>
            <person name="Zhao G."/>
            <person name="Zou C."/>
            <person name="Li K."/>
            <person name="Wang K."/>
            <person name="Li T."/>
            <person name="Gao L."/>
            <person name="Zhang X."/>
            <person name="Wang H."/>
            <person name="Yang Z."/>
            <person name="Liu X."/>
            <person name="Jiang W."/>
            <person name="Mao L."/>
            <person name="Kong X."/>
            <person name="Jiao Y."/>
            <person name="Jia J."/>
        </authorList>
    </citation>
    <scope>NUCLEOTIDE SEQUENCE [LARGE SCALE GENOMIC DNA]</scope>
    <source>
        <strain evidence="9">cv. AL8/78</strain>
    </source>
</reference>
<dbReference type="InterPro" id="IPR051863">
    <property type="entry name" value="HIPP"/>
</dbReference>
<protein>
    <recommendedName>
        <fullName evidence="7">HMA domain-containing protein</fullName>
    </recommendedName>
</protein>
<evidence type="ECO:0000256" key="4">
    <source>
        <dbReference type="ARBA" id="ARBA00023289"/>
    </source>
</evidence>
<dbReference type="GO" id="GO:0046872">
    <property type="term" value="F:metal ion binding"/>
    <property type="evidence" value="ECO:0007669"/>
    <property type="project" value="UniProtKB-KW"/>
</dbReference>
<dbReference type="AlphaFoldDB" id="A0A453DCB0"/>
<keyword evidence="3" id="KW-0449">Lipoprotein</keyword>
<keyword evidence="4" id="KW-0636">Prenylation</keyword>
<reference evidence="8" key="3">
    <citation type="journal article" date="2017" name="Nature">
        <title>Genome sequence of the progenitor of the wheat D genome Aegilops tauschii.</title>
        <authorList>
            <person name="Luo M.C."/>
            <person name="Gu Y.Q."/>
            <person name="Puiu D."/>
            <person name="Wang H."/>
            <person name="Twardziok S.O."/>
            <person name="Deal K.R."/>
            <person name="Huo N."/>
            <person name="Zhu T."/>
            <person name="Wang L."/>
            <person name="Wang Y."/>
            <person name="McGuire P.E."/>
            <person name="Liu S."/>
            <person name="Long H."/>
            <person name="Ramasamy R.K."/>
            <person name="Rodriguez J.C."/>
            <person name="Van S.L."/>
            <person name="Yuan L."/>
            <person name="Wang Z."/>
            <person name="Xia Z."/>
            <person name="Xiao L."/>
            <person name="Anderson O.D."/>
            <person name="Ouyang S."/>
            <person name="Liang Y."/>
            <person name="Zimin A.V."/>
            <person name="Pertea G."/>
            <person name="Qi P."/>
            <person name="Bennetzen J.L."/>
            <person name="Dai X."/>
            <person name="Dawson M.W."/>
            <person name="Muller H.G."/>
            <person name="Kugler K."/>
            <person name="Rivarola-Duarte L."/>
            <person name="Spannagl M."/>
            <person name="Mayer K.F.X."/>
            <person name="Lu F.H."/>
            <person name="Bevan M.W."/>
            <person name="Leroy P."/>
            <person name="Li P."/>
            <person name="You F.M."/>
            <person name="Sun Q."/>
            <person name="Liu Z."/>
            <person name="Lyons E."/>
            <person name="Wicker T."/>
            <person name="Salzberg S.L."/>
            <person name="Devos K.M."/>
            <person name="Dvorak J."/>
        </authorList>
    </citation>
    <scope>NUCLEOTIDE SEQUENCE [LARGE SCALE GENOMIC DNA]</scope>
    <source>
        <strain evidence="8">cv. AL8/78</strain>
    </source>
</reference>
<evidence type="ECO:0000256" key="6">
    <source>
        <dbReference type="SAM" id="MobiDB-lite"/>
    </source>
</evidence>
<accession>A0A453DCB0</accession>
<dbReference type="InterPro" id="IPR006121">
    <property type="entry name" value="HMA_dom"/>
</dbReference>
<dbReference type="PANTHER" id="PTHR45811">
    <property type="entry name" value="COPPER TRANSPORT PROTEIN FAMILY-RELATED"/>
    <property type="match status" value="1"/>
</dbReference>
<evidence type="ECO:0000256" key="2">
    <source>
        <dbReference type="ARBA" id="ARBA00022723"/>
    </source>
</evidence>
<reference evidence="8" key="4">
    <citation type="submission" date="2019-03" db="UniProtKB">
        <authorList>
            <consortium name="EnsemblPlants"/>
        </authorList>
    </citation>
    <scope>IDENTIFICATION</scope>
</reference>
<evidence type="ECO:0000256" key="1">
    <source>
        <dbReference type="ARBA" id="ARBA00022481"/>
    </source>
</evidence>
<reference evidence="8" key="5">
    <citation type="journal article" date="2021" name="G3 (Bethesda)">
        <title>Aegilops tauschii genome assembly Aet v5.0 features greater sequence contiguity and improved annotation.</title>
        <authorList>
            <person name="Wang L."/>
            <person name="Zhu T."/>
            <person name="Rodriguez J.C."/>
            <person name="Deal K.R."/>
            <person name="Dubcovsky J."/>
            <person name="McGuire P.E."/>
            <person name="Lux T."/>
            <person name="Spannagl M."/>
            <person name="Mayer K.F.X."/>
            <person name="Baldrich P."/>
            <person name="Meyers B.C."/>
            <person name="Huo N."/>
            <person name="Gu Y.Q."/>
            <person name="Zhou H."/>
            <person name="Devos K.M."/>
            <person name="Bennetzen J.L."/>
            <person name="Unver T."/>
            <person name="Budak H."/>
            <person name="Gulick P.J."/>
            <person name="Galiba G."/>
            <person name="Kalapos B."/>
            <person name="Nelson D.R."/>
            <person name="Li P."/>
            <person name="You F.M."/>
            <person name="Luo M.C."/>
            <person name="Dvorak J."/>
        </authorList>
    </citation>
    <scope>NUCLEOTIDE SEQUENCE [LARGE SCALE GENOMIC DNA]</scope>
    <source>
        <strain evidence="8">cv. AL8/78</strain>
    </source>
</reference>
<organism evidence="8 9">
    <name type="scientific">Aegilops tauschii subsp. strangulata</name>
    <name type="common">Goatgrass</name>
    <dbReference type="NCBI Taxonomy" id="200361"/>
    <lineage>
        <taxon>Eukaryota</taxon>
        <taxon>Viridiplantae</taxon>
        <taxon>Streptophyta</taxon>
        <taxon>Embryophyta</taxon>
        <taxon>Tracheophyta</taxon>
        <taxon>Spermatophyta</taxon>
        <taxon>Magnoliopsida</taxon>
        <taxon>Liliopsida</taxon>
        <taxon>Poales</taxon>
        <taxon>Poaceae</taxon>
        <taxon>BOP clade</taxon>
        <taxon>Pooideae</taxon>
        <taxon>Triticodae</taxon>
        <taxon>Triticeae</taxon>
        <taxon>Triticinae</taxon>
        <taxon>Aegilops</taxon>
    </lineage>
</organism>
<feature type="domain" description="HMA" evidence="7">
    <location>
        <begin position="89"/>
        <end position="156"/>
    </location>
</feature>
<evidence type="ECO:0000313" key="8">
    <source>
        <dbReference type="EnsemblPlants" id="AET2Gv21181000.14"/>
    </source>
</evidence>
<dbReference type="Gene3D" id="3.30.70.100">
    <property type="match status" value="1"/>
</dbReference>
<feature type="region of interest" description="Disordered" evidence="6">
    <location>
        <begin position="155"/>
        <end position="183"/>
    </location>
</feature>
<dbReference type="Pfam" id="PF00403">
    <property type="entry name" value="HMA"/>
    <property type="match status" value="1"/>
</dbReference>
<dbReference type="Proteomes" id="UP000015105">
    <property type="component" value="Chromosome 2D"/>
</dbReference>
<evidence type="ECO:0000256" key="3">
    <source>
        <dbReference type="ARBA" id="ARBA00023288"/>
    </source>
</evidence>
<name>A0A453DCB0_AEGTS</name>
<keyword evidence="2" id="KW-0479">Metal-binding</keyword>
<evidence type="ECO:0000256" key="5">
    <source>
        <dbReference type="ARBA" id="ARBA00024045"/>
    </source>
</evidence>
<dbReference type="Gramene" id="AET2Gv21181000.14">
    <property type="protein sequence ID" value="AET2Gv21181000.14"/>
    <property type="gene ID" value="AET2Gv21181000"/>
</dbReference>
<evidence type="ECO:0000259" key="7">
    <source>
        <dbReference type="PROSITE" id="PS50846"/>
    </source>
</evidence>
<dbReference type="PANTHER" id="PTHR45811:SF28">
    <property type="entry name" value="HMA DOMAIN-CONTAINING PROTEIN"/>
    <property type="match status" value="1"/>
</dbReference>
<proteinExistence type="inferred from homology"/>
<keyword evidence="1" id="KW-0488">Methylation</keyword>
<dbReference type="EnsemblPlants" id="AET2Gv21181000.14">
    <property type="protein sequence ID" value="AET2Gv21181000.14"/>
    <property type="gene ID" value="AET2Gv21181000"/>
</dbReference>